<dbReference type="HOGENOM" id="CLU_020880_3_1_1"/>
<evidence type="ECO:0000313" key="9">
    <source>
        <dbReference type="EMBL" id="CAH00163.1"/>
    </source>
</evidence>
<feature type="disulfide bond" evidence="7">
    <location>
        <begin position="68"/>
        <end position="395"/>
    </location>
</feature>
<dbReference type="PANTHER" id="PTHR20963">
    <property type="entry name" value="MULTIPLE INOSITOL POLYPHOSPHATE PHOSPHATASE-RELATED"/>
    <property type="match status" value="1"/>
</dbReference>
<dbReference type="GeneID" id="2894310"/>
<name>Q6CLW3_KLULA</name>
<keyword evidence="4" id="KW-0378">Hydrolase</keyword>
<dbReference type="SUPFAM" id="SSF53254">
    <property type="entry name" value="Phosphoglycerate mutase-like"/>
    <property type="match status" value="1"/>
</dbReference>
<keyword evidence="5" id="KW-0325">Glycoprotein</keyword>
<feature type="active site" description="Nucleophile" evidence="6">
    <location>
        <position position="79"/>
    </location>
</feature>
<keyword evidence="7" id="KW-1015">Disulfide bond</keyword>
<dbReference type="PROSITE" id="PS00778">
    <property type="entry name" value="HIS_ACID_PHOSPHAT_2"/>
    <property type="match status" value="1"/>
</dbReference>
<dbReference type="Pfam" id="PF00328">
    <property type="entry name" value="His_Phos_2"/>
    <property type="match status" value="1"/>
</dbReference>
<evidence type="ECO:0000256" key="7">
    <source>
        <dbReference type="PIRSR" id="PIRSR000894-2"/>
    </source>
</evidence>
<dbReference type="eggNOG" id="KOG1382">
    <property type="taxonomic scope" value="Eukaryota"/>
</dbReference>
<comment type="similarity">
    <text evidence="2">Belongs to the histidine acid phosphatase family.</text>
</comment>
<dbReference type="EMBL" id="CR382125">
    <property type="protein sequence ID" value="CAH00163.1"/>
    <property type="molecule type" value="Genomic_DNA"/>
</dbReference>
<keyword evidence="8" id="KW-0732">Signal</keyword>
<keyword evidence="10" id="KW-1185">Reference proteome</keyword>
<evidence type="ECO:0000256" key="4">
    <source>
        <dbReference type="ARBA" id="ARBA00022801"/>
    </source>
</evidence>
<dbReference type="PaxDb" id="284590-Q6CLW3"/>
<dbReference type="CDD" id="cd07061">
    <property type="entry name" value="HP_HAP_like"/>
    <property type="match status" value="1"/>
</dbReference>
<dbReference type="InterPro" id="IPR029033">
    <property type="entry name" value="His_PPase_superfam"/>
</dbReference>
<evidence type="ECO:0000256" key="2">
    <source>
        <dbReference type="ARBA" id="ARBA00005375"/>
    </source>
</evidence>
<dbReference type="AlphaFoldDB" id="Q6CLW3"/>
<dbReference type="InParanoid" id="Q6CLW3"/>
<dbReference type="RefSeq" id="XP_455076.1">
    <property type="nucleotide sequence ID" value="XM_455076.1"/>
</dbReference>
<evidence type="ECO:0000313" key="10">
    <source>
        <dbReference type="Proteomes" id="UP000000598"/>
    </source>
</evidence>
<evidence type="ECO:0000256" key="5">
    <source>
        <dbReference type="ARBA" id="ARBA00023180"/>
    </source>
</evidence>
<feature type="disulfide bond" evidence="7">
    <location>
        <begin position="415"/>
        <end position="423"/>
    </location>
</feature>
<evidence type="ECO:0000256" key="8">
    <source>
        <dbReference type="SAM" id="SignalP"/>
    </source>
</evidence>
<organism evidence="9 10">
    <name type="scientific">Kluyveromyces lactis (strain ATCC 8585 / CBS 2359 / DSM 70799 / NBRC 1267 / NRRL Y-1140 / WM37)</name>
    <name type="common">Yeast</name>
    <name type="synonym">Candida sphaerica</name>
    <dbReference type="NCBI Taxonomy" id="284590"/>
    <lineage>
        <taxon>Eukaryota</taxon>
        <taxon>Fungi</taxon>
        <taxon>Dikarya</taxon>
        <taxon>Ascomycota</taxon>
        <taxon>Saccharomycotina</taxon>
        <taxon>Saccharomycetes</taxon>
        <taxon>Saccharomycetales</taxon>
        <taxon>Saccharomycetaceae</taxon>
        <taxon>Kluyveromyces</taxon>
    </lineage>
</organism>
<dbReference type="GO" id="GO:0009277">
    <property type="term" value="C:fungal-type cell wall"/>
    <property type="evidence" value="ECO:0007669"/>
    <property type="project" value="TreeGrafter"/>
</dbReference>
<dbReference type="InterPro" id="IPR000560">
    <property type="entry name" value="His_Pase_clade-2"/>
</dbReference>
<feature type="active site" description="Proton donor" evidence="6">
    <location>
        <position position="344"/>
    </location>
</feature>
<dbReference type="PIRSF" id="PIRSF000894">
    <property type="entry name" value="Acid_phosphatase"/>
    <property type="match status" value="1"/>
</dbReference>
<feature type="disulfide bond" evidence="7">
    <location>
        <begin position="269"/>
        <end position="282"/>
    </location>
</feature>
<dbReference type="Proteomes" id="UP000000598">
    <property type="component" value="Chromosome E"/>
</dbReference>
<dbReference type="InterPro" id="IPR033379">
    <property type="entry name" value="Acid_Pase_AS"/>
</dbReference>
<dbReference type="OMA" id="WCAFEVN"/>
<dbReference type="Gene3D" id="3.40.50.1240">
    <property type="entry name" value="Phosphoglycerate mutase-like"/>
    <property type="match status" value="1"/>
</dbReference>
<evidence type="ECO:0000256" key="3">
    <source>
        <dbReference type="ARBA" id="ARBA00012646"/>
    </source>
</evidence>
<evidence type="ECO:0000256" key="1">
    <source>
        <dbReference type="ARBA" id="ARBA00000032"/>
    </source>
</evidence>
<dbReference type="InterPro" id="IPR016274">
    <property type="entry name" value="Histidine_acid_Pase_euk"/>
</dbReference>
<feature type="chain" id="PRO_5004271569" description="acid phosphatase" evidence="8">
    <location>
        <begin position="18"/>
        <end position="484"/>
    </location>
</feature>
<feature type="signal peptide" evidence="8">
    <location>
        <begin position="1"/>
        <end position="17"/>
    </location>
</feature>
<accession>Q6CLW3</accession>
<reference evidence="9 10" key="1">
    <citation type="journal article" date="2004" name="Nature">
        <title>Genome evolution in yeasts.</title>
        <authorList>
            <consortium name="Genolevures"/>
            <person name="Dujon B."/>
            <person name="Sherman D."/>
            <person name="Fischer G."/>
            <person name="Durrens P."/>
            <person name="Casaregola S."/>
            <person name="Lafontaine I."/>
            <person name="de Montigny J."/>
            <person name="Marck C."/>
            <person name="Neuveglise C."/>
            <person name="Talla E."/>
            <person name="Goffard N."/>
            <person name="Frangeul L."/>
            <person name="Aigle M."/>
            <person name="Anthouard V."/>
            <person name="Babour A."/>
            <person name="Barbe V."/>
            <person name="Barnay S."/>
            <person name="Blanchin S."/>
            <person name="Beckerich J.M."/>
            <person name="Beyne E."/>
            <person name="Bleykasten C."/>
            <person name="Boisrame A."/>
            <person name="Boyer J."/>
            <person name="Cattolico L."/>
            <person name="Confanioleri F."/>
            <person name="de Daruvar A."/>
            <person name="Despons L."/>
            <person name="Fabre E."/>
            <person name="Fairhead C."/>
            <person name="Ferry-Dumazet H."/>
            <person name="Groppi A."/>
            <person name="Hantraye F."/>
            <person name="Hennequin C."/>
            <person name="Jauniaux N."/>
            <person name="Joyet P."/>
            <person name="Kachouri R."/>
            <person name="Kerrest A."/>
            <person name="Koszul R."/>
            <person name="Lemaire M."/>
            <person name="Lesur I."/>
            <person name="Ma L."/>
            <person name="Muller H."/>
            <person name="Nicaud J.M."/>
            <person name="Nikolski M."/>
            <person name="Oztas S."/>
            <person name="Ozier-Kalogeropoulos O."/>
            <person name="Pellenz S."/>
            <person name="Potier S."/>
            <person name="Richard G.F."/>
            <person name="Straub M.L."/>
            <person name="Suleau A."/>
            <person name="Swennene D."/>
            <person name="Tekaia F."/>
            <person name="Wesolowski-Louvel M."/>
            <person name="Westhof E."/>
            <person name="Wirth B."/>
            <person name="Zeniou-Meyer M."/>
            <person name="Zivanovic I."/>
            <person name="Bolotin-Fukuhara M."/>
            <person name="Thierry A."/>
            <person name="Bouchier C."/>
            <person name="Caudron B."/>
            <person name="Scarpelli C."/>
            <person name="Gaillardin C."/>
            <person name="Weissenbach J."/>
            <person name="Wincker P."/>
            <person name="Souciet J.L."/>
        </authorList>
    </citation>
    <scope>NUCLEOTIDE SEQUENCE [LARGE SCALE GENOMIC DNA]</scope>
    <source>
        <strain evidence="10">ATCC 8585 / CBS 2359 / DSM 70799 / NBRC 1267 / NRRL Y-1140 / WM37</strain>
    </source>
</reference>
<sequence>MVGFLAFLSVILSIVHAIPVITADVVAKNLFTRKEMSQEAIFPMLNGEAPYFPYPETNGISLEIPEQCIIEQVQMIARHAERFPKAAKGEKLEIMWNKFKEMKGEFKGPLAIFNEYEYLVEDNIYLDQMTNSSNVDGSNPYMGSKTAQQLGNYIAVHYGELIGDSLPIFSSSAGRVYETAKNVIIGLQEELGFNVDVQLQIISEDQASGANSLTPRNSCKNYNSEFAKQVLGSVNDSQLKKIRERLMKKNSQLPLKLKNKDIKQLISWCAYEINIKGYSPVCDLFGDEDLVSYSYFSDMENFYNSGLGNPLAKSLGSVLLNASYQLLKESEHLENKVWLSFTHDTDIQHFVSAIGLFDDGAERFQGEQVSFQNIFKRGSWITPMGARLFTEKLRCRNSSFVRYILNDAVIPIPGCSSGPGLSCPFSELSSYIKNQTSKTNYVSHCEITEVSNKTELTFFWDYNDVDYSRTPINYKVSAILDKTE</sequence>
<proteinExistence type="inferred from homology"/>
<gene>
    <name evidence="9" type="ORF">KLLA0_E24949g</name>
</gene>
<evidence type="ECO:0000256" key="6">
    <source>
        <dbReference type="PIRSR" id="PIRSR000894-1"/>
    </source>
</evidence>
<dbReference type="EC" id="3.1.3.2" evidence="3"/>
<dbReference type="KEGG" id="kla:KLLA0_E24949g"/>
<dbReference type="GO" id="GO:0003993">
    <property type="term" value="F:acid phosphatase activity"/>
    <property type="evidence" value="ECO:0007669"/>
    <property type="project" value="UniProtKB-EC"/>
</dbReference>
<dbReference type="PANTHER" id="PTHR20963:SF18">
    <property type="entry name" value="ACID PHOSPHATASE PHO11-RELATED"/>
    <property type="match status" value="1"/>
</dbReference>
<protein>
    <recommendedName>
        <fullName evidence="3">acid phosphatase</fullName>
        <ecNumber evidence="3">3.1.3.2</ecNumber>
    </recommendedName>
</protein>
<comment type="catalytic activity">
    <reaction evidence="1">
        <text>a phosphate monoester + H2O = an alcohol + phosphate</text>
        <dbReference type="Rhea" id="RHEA:15017"/>
        <dbReference type="ChEBI" id="CHEBI:15377"/>
        <dbReference type="ChEBI" id="CHEBI:30879"/>
        <dbReference type="ChEBI" id="CHEBI:43474"/>
        <dbReference type="ChEBI" id="CHEBI:67140"/>
        <dbReference type="EC" id="3.1.3.2"/>
    </reaction>
</comment>